<keyword evidence="4" id="KW-1185">Reference proteome</keyword>
<evidence type="ECO:0000313" key="3">
    <source>
        <dbReference type="EMBL" id="GBM83214.1"/>
    </source>
</evidence>
<protein>
    <submittedName>
        <fullName evidence="3">Uncharacterized protein</fullName>
    </submittedName>
</protein>
<accession>A0A4Y2IZV3</accession>
<comment type="caution">
    <text evidence="3">The sequence shown here is derived from an EMBL/GenBank/DDBJ whole genome shotgun (WGS) entry which is preliminary data.</text>
</comment>
<organism evidence="3 4">
    <name type="scientific">Araneus ventricosus</name>
    <name type="common">Orbweaver spider</name>
    <name type="synonym">Epeira ventricosa</name>
    <dbReference type="NCBI Taxonomy" id="182803"/>
    <lineage>
        <taxon>Eukaryota</taxon>
        <taxon>Metazoa</taxon>
        <taxon>Ecdysozoa</taxon>
        <taxon>Arthropoda</taxon>
        <taxon>Chelicerata</taxon>
        <taxon>Arachnida</taxon>
        <taxon>Araneae</taxon>
        <taxon>Araneomorphae</taxon>
        <taxon>Entelegynae</taxon>
        <taxon>Araneoidea</taxon>
        <taxon>Araneidae</taxon>
        <taxon>Araneus</taxon>
    </lineage>
</organism>
<dbReference type="EMBL" id="BGPR01108569">
    <property type="protein sequence ID" value="GBM83214.1"/>
    <property type="molecule type" value="Genomic_DNA"/>
</dbReference>
<dbReference type="EMBL" id="BGPR01108568">
    <property type="protein sequence ID" value="GBM83213.1"/>
    <property type="molecule type" value="Genomic_DNA"/>
</dbReference>
<dbReference type="Proteomes" id="UP000499080">
    <property type="component" value="Unassembled WGS sequence"/>
</dbReference>
<evidence type="ECO:0000256" key="1">
    <source>
        <dbReference type="SAM" id="MobiDB-lite"/>
    </source>
</evidence>
<sequence length="83" mass="8909">KLIRVLGIGPPEGRGPLDEGIGEGEESGSESDELVESGCCLMRSSLSVRKDITISLRSSSDKIAKYFSACHLPLILMVLQDSM</sequence>
<feature type="compositionally biased region" description="Acidic residues" evidence="1">
    <location>
        <begin position="20"/>
        <end position="33"/>
    </location>
</feature>
<gene>
    <name evidence="2" type="ORF">AVEN_150326_1</name>
    <name evidence="3" type="ORF">AVEN_156116_1</name>
</gene>
<name>A0A4Y2IZV3_ARAVE</name>
<reference evidence="3 4" key="1">
    <citation type="journal article" date="2019" name="Sci. Rep.">
        <title>Orb-weaving spider Araneus ventricosus genome elucidates the spidroin gene catalogue.</title>
        <authorList>
            <person name="Kono N."/>
            <person name="Nakamura H."/>
            <person name="Ohtoshi R."/>
            <person name="Moran D.A.P."/>
            <person name="Shinohara A."/>
            <person name="Yoshida Y."/>
            <person name="Fujiwara M."/>
            <person name="Mori M."/>
            <person name="Tomita M."/>
            <person name="Arakawa K."/>
        </authorList>
    </citation>
    <scope>NUCLEOTIDE SEQUENCE [LARGE SCALE GENOMIC DNA]</scope>
</reference>
<feature type="non-terminal residue" evidence="3">
    <location>
        <position position="1"/>
    </location>
</feature>
<feature type="region of interest" description="Disordered" evidence="1">
    <location>
        <begin position="6"/>
        <end position="33"/>
    </location>
</feature>
<dbReference type="AlphaFoldDB" id="A0A4Y2IZV3"/>
<evidence type="ECO:0000313" key="2">
    <source>
        <dbReference type="EMBL" id="GBM83213.1"/>
    </source>
</evidence>
<evidence type="ECO:0000313" key="4">
    <source>
        <dbReference type="Proteomes" id="UP000499080"/>
    </source>
</evidence>
<proteinExistence type="predicted"/>